<dbReference type="EMBL" id="PDCK01000039">
    <property type="protein sequence ID" value="PRQ57043.1"/>
    <property type="molecule type" value="Genomic_DNA"/>
</dbReference>
<accession>A0A2P6SEE9</accession>
<dbReference type="AlphaFoldDB" id="A0A2P6SEE9"/>
<name>A0A2P6SEE9_ROSCH</name>
<gene>
    <name evidence="1" type="ORF">RchiOBHm_Chr1g0343931</name>
</gene>
<evidence type="ECO:0000313" key="2">
    <source>
        <dbReference type="Proteomes" id="UP000238479"/>
    </source>
</evidence>
<comment type="caution">
    <text evidence="1">The sequence shown here is derived from an EMBL/GenBank/DDBJ whole genome shotgun (WGS) entry which is preliminary data.</text>
</comment>
<protein>
    <submittedName>
        <fullName evidence="1">Uncharacterized protein</fullName>
    </submittedName>
</protein>
<organism evidence="1 2">
    <name type="scientific">Rosa chinensis</name>
    <name type="common">China rose</name>
    <dbReference type="NCBI Taxonomy" id="74649"/>
    <lineage>
        <taxon>Eukaryota</taxon>
        <taxon>Viridiplantae</taxon>
        <taxon>Streptophyta</taxon>
        <taxon>Embryophyta</taxon>
        <taxon>Tracheophyta</taxon>
        <taxon>Spermatophyta</taxon>
        <taxon>Magnoliopsida</taxon>
        <taxon>eudicotyledons</taxon>
        <taxon>Gunneridae</taxon>
        <taxon>Pentapetalae</taxon>
        <taxon>rosids</taxon>
        <taxon>fabids</taxon>
        <taxon>Rosales</taxon>
        <taxon>Rosaceae</taxon>
        <taxon>Rosoideae</taxon>
        <taxon>Rosoideae incertae sedis</taxon>
        <taxon>Rosa</taxon>
    </lineage>
</organism>
<sequence length="54" mass="6738">MCIKFERERERERERSKSELRGRRRRTCAGFWGHFYIEVEVLRMVMMYVHVSSL</sequence>
<reference evidence="1 2" key="1">
    <citation type="journal article" date="2018" name="Nat. Genet.">
        <title>The Rosa genome provides new insights in the design of modern roses.</title>
        <authorList>
            <person name="Bendahmane M."/>
        </authorList>
    </citation>
    <scope>NUCLEOTIDE SEQUENCE [LARGE SCALE GENOMIC DNA]</scope>
    <source>
        <strain evidence="2">cv. Old Blush</strain>
    </source>
</reference>
<evidence type="ECO:0000313" key="1">
    <source>
        <dbReference type="EMBL" id="PRQ57043.1"/>
    </source>
</evidence>
<proteinExistence type="predicted"/>
<dbReference type="Gramene" id="PRQ57043">
    <property type="protein sequence ID" value="PRQ57043"/>
    <property type="gene ID" value="RchiOBHm_Chr1g0343931"/>
</dbReference>
<keyword evidence="2" id="KW-1185">Reference proteome</keyword>
<dbReference type="Proteomes" id="UP000238479">
    <property type="component" value="Chromosome 1"/>
</dbReference>